<reference evidence="1 2" key="1">
    <citation type="submission" date="2024-01" db="EMBL/GenBank/DDBJ databases">
        <authorList>
            <person name="Waweru B."/>
        </authorList>
    </citation>
    <scope>NUCLEOTIDE SEQUENCE [LARGE SCALE GENOMIC DNA]</scope>
</reference>
<comment type="caution">
    <text evidence="1">The sequence shown here is derived from an EMBL/GenBank/DDBJ whole genome shotgun (WGS) entry which is preliminary data.</text>
</comment>
<sequence>LVSVRLKHKSLPGLYRPSSMAKNNLVVGKSPGFLENFPMIERMVHISIGGQIS</sequence>
<evidence type="ECO:0000313" key="2">
    <source>
        <dbReference type="Proteomes" id="UP001314170"/>
    </source>
</evidence>
<feature type="non-terminal residue" evidence="1">
    <location>
        <position position="1"/>
    </location>
</feature>
<protein>
    <submittedName>
        <fullName evidence="1">Uncharacterized protein</fullName>
    </submittedName>
</protein>
<evidence type="ECO:0000313" key="1">
    <source>
        <dbReference type="EMBL" id="CAK7333372.1"/>
    </source>
</evidence>
<dbReference type="AlphaFoldDB" id="A0AAV1RDM4"/>
<dbReference type="Proteomes" id="UP001314170">
    <property type="component" value="Unassembled WGS sequence"/>
</dbReference>
<organism evidence="1 2">
    <name type="scientific">Dovyalis caffra</name>
    <dbReference type="NCBI Taxonomy" id="77055"/>
    <lineage>
        <taxon>Eukaryota</taxon>
        <taxon>Viridiplantae</taxon>
        <taxon>Streptophyta</taxon>
        <taxon>Embryophyta</taxon>
        <taxon>Tracheophyta</taxon>
        <taxon>Spermatophyta</taxon>
        <taxon>Magnoliopsida</taxon>
        <taxon>eudicotyledons</taxon>
        <taxon>Gunneridae</taxon>
        <taxon>Pentapetalae</taxon>
        <taxon>rosids</taxon>
        <taxon>fabids</taxon>
        <taxon>Malpighiales</taxon>
        <taxon>Salicaceae</taxon>
        <taxon>Flacourtieae</taxon>
        <taxon>Dovyalis</taxon>
    </lineage>
</organism>
<gene>
    <name evidence="1" type="ORF">DCAF_LOCUS9455</name>
</gene>
<keyword evidence="2" id="KW-1185">Reference proteome</keyword>
<accession>A0AAV1RDM4</accession>
<proteinExistence type="predicted"/>
<name>A0AAV1RDM4_9ROSI</name>
<dbReference type="EMBL" id="CAWUPB010000913">
    <property type="protein sequence ID" value="CAK7333372.1"/>
    <property type="molecule type" value="Genomic_DNA"/>
</dbReference>